<evidence type="ECO:0000313" key="3">
    <source>
        <dbReference type="Proteomes" id="UP000800041"/>
    </source>
</evidence>
<reference evidence="2" key="1">
    <citation type="journal article" date="2020" name="Stud. Mycol.">
        <title>101 Dothideomycetes genomes: a test case for predicting lifestyles and emergence of pathogens.</title>
        <authorList>
            <person name="Haridas S."/>
            <person name="Albert R."/>
            <person name="Binder M."/>
            <person name="Bloem J."/>
            <person name="Labutti K."/>
            <person name="Salamov A."/>
            <person name="Andreopoulos B."/>
            <person name="Baker S."/>
            <person name="Barry K."/>
            <person name="Bills G."/>
            <person name="Bluhm B."/>
            <person name="Cannon C."/>
            <person name="Castanera R."/>
            <person name="Culley D."/>
            <person name="Daum C."/>
            <person name="Ezra D."/>
            <person name="Gonzalez J."/>
            <person name="Henrissat B."/>
            <person name="Kuo A."/>
            <person name="Liang C."/>
            <person name="Lipzen A."/>
            <person name="Lutzoni F."/>
            <person name="Magnuson J."/>
            <person name="Mondo S."/>
            <person name="Nolan M."/>
            <person name="Ohm R."/>
            <person name="Pangilinan J."/>
            <person name="Park H.-J."/>
            <person name="Ramirez L."/>
            <person name="Alfaro M."/>
            <person name="Sun H."/>
            <person name="Tritt A."/>
            <person name="Yoshinaga Y."/>
            <person name="Zwiers L.-H."/>
            <person name="Turgeon B."/>
            <person name="Goodwin S."/>
            <person name="Spatafora J."/>
            <person name="Crous P."/>
            <person name="Grigoriev I."/>
        </authorList>
    </citation>
    <scope>NUCLEOTIDE SEQUENCE</scope>
    <source>
        <strain evidence="2">CBS 113979</strain>
    </source>
</reference>
<proteinExistence type="predicted"/>
<feature type="non-terminal residue" evidence="2">
    <location>
        <position position="306"/>
    </location>
</feature>
<dbReference type="Proteomes" id="UP000800041">
    <property type="component" value="Unassembled WGS sequence"/>
</dbReference>
<feature type="region of interest" description="Disordered" evidence="1">
    <location>
        <begin position="65"/>
        <end position="93"/>
    </location>
</feature>
<evidence type="ECO:0000256" key="1">
    <source>
        <dbReference type="SAM" id="MobiDB-lite"/>
    </source>
</evidence>
<organism evidence="2 3">
    <name type="scientific">Aulographum hederae CBS 113979</name>
    <dbReference type="NCBI Taxonomy" id="1176131"/>
    <lineage>
        <taxon>Eukaryota</taxon>
        <taxon>Fungi</taxon>
        <taxon>Dikarya</taxon>
        <taxon>Ascomycota</taxon>
        <taxon>Pezizomycotina</taxon>
        <taxon>Dothideomycetes</taxon>
        <taxon>Pleosporomycetidae</taxon>
        <taxon>Aulographales</taxon>
        <taxon>Aulographaceae</taxon>
    </lineage>
</organism>
<feature type="region of interest" description="Disordered" evidence="1">
    <location>
        <begin position="107"/>
        <end position="126"/>
    </location>
</feature>
<dbReference type="AlphaFoldDB" id="A0A6G1GUM7"/>
<feature type="region of interest" description="Disordered" evidence="1">
    <location>
        <begin position="253"/>
        <end position="285"/>
    </location>
</feature>
<protein>
    <submittedName>
        <fullName evidence="2">Uncharacterized protein</fullName>
    </submittedName>
</protein>
<dbReference type="EMBL" id="ML977167">
    <property type="protein sequence ID" value="KAF1984504.1"/>
    <property type="molecule type" value="Genomic_DNA"/>
</dbReference>
<feature type="compositionally biased region" description="Low complexity" evidence="1">
    <location>
        <begin position="219"/>
        <end position="231"/>
    </location>
</feature>
<name>A0A6G1GUM7_9PEZI</name>
<sequence length="306" mass="33959">MLVHYCSSCGYNTPVPFSDPSVFSDTHTCTHCGSTSLGVQGNGKTESDMQEEDLAGLFARNLALSAPAPIPTPPPEDPPKTEEPQEPSQPAPAPITYITQHYHHSRYVAPSAPKPDPAQVQHPPTSPIEENHLAQILLRNSIDPQSLFPSQINLFQNADDDQRLRLLELWRISPPSTMGGPDLARQMGMWPKTSLQKEEALARLRYEHKMNDVDQEYHPSSAPATLPSSPTHGHAEPYILSGYEQLSRREYDPQQHLSGSGLLQETTKYNQSTDPAYRSWQKTGSPGFMDMENQYGAFEQMRGAGV</sequence>
<feature type="compositionally biased region" description="Polar residues" evidence="1">
    <location>
        <begin position="255"/>
        <end position="284"/>
    </location>
</feature>
<keyword evidence="3" id="KW-1185">Reference proteome</keyword>
<feature type="region of interest" description="Disordered" evidence="1">
    <location>
        <begin position="215"/>
        <end position="234"/>
    </location>
</feature>
<gene>
    <name evidence="2" type="ORF">K402DRAFT_306680</name>
</gene>
<dbReference type="OrthoDB" id="5357075at2759"/>
<evidence type="ECO:0000313" key="2">
    <source>
        <dbReference type="EMBL" id="KAF1984504.1"/>
    </source>
</evidence>
<accession>A0A6G1GUM7</accession>